<dbReference type="Proteomes" id="UP000739538">
    <property type="component" value="Unassembled WGS sequence"/>
</dbReference>
<sequence length="96" mass="10648">MDGHKSCLSCGGSLQSLDQSYHYLECGLPNVYLEGVQSKCEQCGEIEVTIPNVPGLHRAIGDHVIRYGSLTPAELRFLRKSARLTQEQLANEMEIN</sequence>
<dbReference type="AlphaFoldDB" id="A0A956SIB3"/>
<reference evidence="1" key="1">
    <citation type="submission" date="2020-04" db="EMBL/GenBank/DDBJ databases">
        <authorList>
            <person name="Zhang T."/>
        </authorList>
    </citation>
    <scope>NUCLEOTIDE SEQUENCE</scope>
    <source>
        <strain evidence="1">HKST-UBA02</strain>
    </source>
</reference>
<organism evidence="1 2">
    <name type="scientific">Eiseniibacteriota bacterium</name>
    <dbReference type="NCBI Taxonomy" id="2212470"/>
    <lineage>
        <taxon>Bacteria</taxon>
        <taxon>Candidatus Eiseniibacteriota</taxon>
    </lineage>
</organism>
<evidence type="ECO:0000313" key="2">
    <source>
        <dbReference type="Proteomes" id="UP000739538"/>
    </source>
</evidence>
<dbReference type="EMBL" id="JAGQHS010000320">
    <property type="protein sequence ID" value="MCA9759353.1"/>
    <property type="molecule type" value="Genomic_DNA"/>
</dbReference>
<comment type="caution">
    <text evidence="1">The sequence shown here is derived from an EMBL/GenBank/DDBJ whole genome shotgun (WGS) entry which is preliminary data.</text>
</comment>
<feature type="non-terminal residue" evidence="1">
    <location>
        <position position="96"/>
    </location>
</feature>
<evidence type="ECO:0000313" key="1">
    <source>
        <dbReference type="EMBL" id="MCA9759353.1"/>
    </source>
</evidence>
<protein>
    <submittedName>
        <fullName evidence="1">Type II toxin-antitoxin system MqsA family antitoxin</fullName>
    </submittedName>
</protein>
<proteinExistence type="predicted"/>
<reference evidence="1" key="2">
    <citation type="journal article" date="2021" name="Microbiome">
        <title>Successional dynamics and alternative stable states in a saline activated sludge microbial community over 9 years.</title>
        <authorList>
            <person name="Wang Y."/>
            <person name="Ye J."/>
            <person name="Ju F."/>
            <person name="Liu L."/>
            <person name="Boyd J.A."/>
            <person name="Deng Y."/>
            <person name="Parks D.H."/>
            <person name="Jiang X."/>
            <person name="Yin X."/>
            <person name="Woodcroft B.J."/>
            <person name="Tyson G.W."/>
            <person name="Hugenholtz P."/>
            <person name="Polz M.F."/>
            <person name="Zhang T."/>
        </authorList>
    </citation>
    <scope>NUCLEOTIDE SEQUENCE</scope>
    <source>
        <strain evidence="1">HKST-UBA02</strain>
    </source>
</reference>
<gene>
    <name evidence="1" type="ORF">KDA27_26405</name>
</gene>
<name>A0A956SIB3_UNCEI</name>
<accession>A0A956SIB3</accession>